<dbReference type="InterPro" id="IPR027417">
    <property type="entry name" value="P-loop_NTPase"/>
</dbReference>
<dbReference type="PRINTS" id="PR00195">
    <property type="entry name" value="DYNAMIN"/>
</dbReference>
<dbReference type="Gene3D" id="1.20.120.1240">
    <property type="entry name" value="Dynamin, middle domain"/>
    <property type="match status" value="1"/>
</dbReference>
<dbReference type="OrthoDB" id="5061070at2759"/>
<dbReference type="STRING" id="307507.A0A2V0PGB3"/>
<dbReference type="CDD" id="cd08771">
    <property type="entry name" value="DLP_1"/>
    <property type="match status" value="1"/>
</dbReference>
<dbReference type="InterPro" id="IPR030381">
    <property type="entry name" value="G_DYNAMIN_dom"/>
</dbReference>
<name>A0A2V0PGB3_9CHLO</name>
<keyword evidence="8" id="KW-1185">Reference proteome</keyword>
<dbReference type="InterPro" id="IPR045063">
    <property type="entry name" value="Dynamin_N"/>
</dbReference>
<dbReference type="SMART" id="SM00302">
    <property type="entry name" value="GED"/>
    <property type="match status" value="1"/>
</dbReference>
<feature type="domain" description="Dynamin-type G" evidence="6">
    <location>
        <begin position="38"/>
        <end position="319"/>
    </location>
</feature>
<dbReference type="InterPro" id="IPR000375">
    <property type="entry name" value="Dynamin_stalk"/>
</dbReference>
<dbReference type="InterPro" id="IPR020850">
    <property type="entry name" value="GED_dom"/>
</dbReference>
<dbReference type="InterPro" id="IPR001401">
    <property type="entry name" value="Dynamin_GTPase"/>
</dbReference>
<organism evidence="7 8">
    <name type="scientific">Raphidocelis subcapitata</name>
    <dbReference type="NCBI Taxonomy" id="307507"/>
    <lineage>
        <taxon>Eukaryota</taxon>
        <taxon>Viridiplantae</taxon>
        <taxon>Chlorophyta</taxon>
        <taxon>core chlorophytes</taxon>
        <taxon>Chlorophyceae</taxon>
        <taxon>CS clade</taxon>
        <taxon>Sphaeropleales</taxon>
        <taxon>Selenastraceae</taxon>
        <taxon>Raphidocelis</taxon>
    </lineage>
</organism>
<comment type="caution">
    <text evidence="7">The sequence shown here is derived from an EMBL/GenBank/DDBJ whole genome shotgun (WGS) entry which is preliminary data.</text>
</comment>
<dbReference type="InterPro" id="IPR019762">
    <property type="entry name" value="Dynamin_GTPase_CS"/>
</dbReference>
<protein>
    <recommendedName>
        <fullName evidence="9">Dynamin-related GTPase</fullName>
    </recommendedName>
</protein>
<evidence type="ECO:0008006" key="9">
    <source>
        <dbReference type="Google" id="ProtNLM"/>
    </source>
</evidence>
<reference evidence="7 8" key="1">
    <citation type="journal article" date="2018" name="Sci. Rep.">
        <title>Raphidocelis subcapitata (=Pseudokirchneriella subcapitata) provides an insight into genome evolution and environmental adaptations in the Sphaeropleales.</title>
        <authorList>
            <person name="Suzuki S."/>
            <person name="Yamaguchi H."/>
            <person name="Nakajima N."/>
            <person name="Kawachi M."/>
        </authorList>
    </citation>
    <scope>NUCLEOTIDE SEQUENCE [LARGE SCALE GENOMIC DNA]</scope>
    <source>
        <strain evidence="7 8">NIES-35</strain>
    </source>
</reference>
<dbReference type="Pfam" id="PF02212">
    <property type="entry name" value="GED"/>
    <property type="match status" value="1"/>
</dbReference>
<dbReference type="GO" id="GO:0003924">
    <property type="term" value="F:GTPase activity"/>
    <property type="evidence" value="ECO:0007669"/>
    <property type="project" value="InterPro"/>
</dbReference>
<gene>
    <name evidence="7" type="ORF">Rsub_08981</name>
</gene>
<dbReference type="GO" id="GO:0008017">
    <property type="term" value="F:microtubule binding"/>
    <property type="evidence" value="ECO:0007669"/>
    <property type="project" value="TreeGrafter"/>
</dbReference>
<dbReference type="FunFam" id="3.40.50.300:FF:003751">
    <property type="entry name" value="Dynamin-related GTPase"/>
    <property type="match status" value="1"/>
</dbReference>
<dbReference type="InParanoid" id="A0A2V0PGB3"/>
<dbReference type="Pfam" id="PF01031">
    <property type="entry name" value="Dynamin_M"/>
    <property type="match status" value="1"/>
</dbReference>
<dbReference type="SUPFAM" id="SSF52540">
    <property type="entry name" value="P-loop containing nucleoside triphosphate hydrolases"/>
    <property type="match status" value="1"/>
</dbReference>
<dbReference type="AlphaFoldDB" id="A0A2V0PGB3"/>
<dbReference type="PROSITE" id="PS51718">
    <property type="entry name" value="G_DYNAMIN_2"/>
    <property type="match status" value="1"/>
</dbReference>
<dbReference type="GO" id="GO:0005525">
    <property type="term" value="F:GTP binding"/>
    <property type="evidence" value="ECO:0007669"/>
    <property type="project" value="UniProtKB-KW"/>
</dbReference>
<evidence type="ECO:0000256" key="4">
    <source>
        <dbReference type="SAM" id="Coils"/>
    </source>
</evidence>
<dbReference type="InterPro" id="IPR003130">
    <property type="entry name" value="GED"/>
</dbReference>
<dbReference type="EMBL" id="BDRX01000074">
    <property type="protein sequence ID" value="GBF96105.1"/>
    <property type="molecule type" value="Genomic_DNA"/>
</dbReference>
<accession>A0A2V0PGB3</accession>
<evidence type="ECO:0000256" key="1">
    <source>
        <dbReference type="ARBA" id="ARBA00022741"/>
    </source>
</evidence>
<keyword evidence="1 3" id="KW-0547">Nucleotide-binding</keyword>
<dbReference type="PROSITE" id="PS00410">
    <property type="entry name" value="G_DYNAMIN_1"/>
    <property type="match status" value="1"/>
</dbReference>
<sequence>MATASGEPATFGAVVGLVNKLQQICTQLGDTAGNSILVDKLSSIVVVGGQSSGKSSVLEAVVGRDFLPRGTGIVTRRPLVLNLVHTDDPRAQEYGEFMHRQGQKVYDFEKIRQEIEDETERHLSKSPGKVVSPIPIYLTIYSPVVPNLTLVDMPGLTKVAIEGQPQSIVQDLEDMCKQYIKGDNAIILAVSPANADLATSDALRLAKEVDPLGERTIGVLTKIDIMDKGTDCRGGGGAGGGWRDVLCGRSLRLRHGWVGVVNRGQADINKKMNMKDARAREGEFFRTTESYRDLDNTGTTYLANKLSNHLISEITRKLPEIQSYVDKTIGDYKSQLTSLGSDVSGNRGKMLHLILTLCQKVEKAFTRIVEGGEGGGERILEVFDVKLKEAIYKLPFDKILTLKNVRNTINEADGYQPHIIAPEAGYRRLIEDGLSLLREPSQKSVEATHQILKSIVAAAINEVPELQRFVNLKSEIIAHAAVTLDKLKESSEGTVRTLVDMEGSYLSANFFREIVAAESFSYDPSRPRPQFVTLSGEILLEKQYSGMSAADAHLQRISDHVSAYLQIVRSQLLATVPKGVVHCIVVPAKDTLLAELQEEVAGKEEAALRRLLNENEEVARQRDGFKRRLELMERAAAEIMNFRV</sequence>
<dbReference type="Pfam" id="PF00350">
    <property type="entry name" value="Dynamin_N"/>
    <property type="match status" value="1"/>
</dbReference>
<comment type="similarity">
    <text evidence="3">Belongs to the TRAFAC class dynamin-like GTPase superfamily. Dynamin/Fzo/YdjA family.</text>
</comment>
<evidence type="ECO:0000259" key="5">
    <source>
        <dbReference type="PROSITE" id="PS51388"/>
    </source>
</evidence>
<dbReference type="Gene3D" id="3.40.50.300">
    <property type="entry name" value="P-loop containing nucleotide triphosphate hydrolases"/>
    <property type="match status" value="1"/>
</dbReference>
<dbReference type="GO" id="GO:0005874">
    <property type="term" value="C:microtubule"/>
    <property type="evidence" value="ECO:0007669"/>
    <property type="project" value="TreeGrafter"/>
</dbReference>
<evidence type="ECO:0000259" key="6">
    <source>
        <dbReference type="PROSITE" id="PS51718"/>
    </source>
</evidence>
<keyword evidence="2 3" id="KW-0342">GTP-binding</keyword>
<dbReference type="Proteomes" id="UP000247498">
    <property type="component" value="Unassembled WGS sequence"/>
</dbReference>
<dbReference type="SMART" id="SM00053">
    <property type="entry name" value="DYNc"/>
    <property type="match status" value="1"/>
</dbReference>
<dbReference type="InterPro" id="IPR022812">
    <property type="entry name" value="Dynamin"/>
</dbReference>
<evidence type="ECO:0000256" key="3">
    <source>
        <dbReference type="RuleBase" id="RU003932"/>
    </source>
</evidence>
<keyword evidence="4" id="KW-0175">Coiled coil</keyword>
<feature type="coiled-coil region" evidence="4">
    <location>
        <begin position="601"/>
        <end position="635"/>
    </location>
</feature>
<proteinExistence type="inferred from homology"/>
<dbReference type="FunCoup" id="A0A2V0PGB3">
    <property type="interactions" value="1278"/>
</dbReference>
<dbReference type="GO" id="GO:0005737">
    <property type="term" value="C:cytoplasm"/>
    <property type="evidence" value="ECO:0007669"/>
    <property type="project" value="TreeGrafter"/>
</dbReference>
<dbReference type="PANTHER" id="PTHR11566:SF223">
    <property type="entry name" value="PROTEIN 1C, PUTATIVE, EXPRESSED-RELATED"/>
    <property type="match status" value="1"/>
</dbReference>
<evidence type="ECO:0000313" key="8">
    <source>
        <dbReference type="Proteomes" id="UP000247498"/>
    </source>
</evidence>
<dbReference type="PROSITE" id="PS51388">
    <property type="entry name" value="GED"/>
    <property type="match status" value="1"/>
</dbReference>
<dbReference type="PANTHER" id="PTHR11566">
    <property type="entry name" value="DYNAMIN"/>
    <property type="match status" value="1"/>
</dbReference>
<dbReference type="GO" id="GO:0016020">
    <property type="term" value="C:membrane"/>
    <property type="evidence" value="ECO:0007669"/>
    <property type="project" value="TreeGrafter"/>
</dbReference>
<feature type="domain" description="GED" evidence="5">
    <location>
        <begin position="554"/>
        <end position="644"/>
    </location>
</feature>
<evidence type="ECO:0000256" key="2">
    <source>
        <dbReference type="ARBA" id="ARBA00023134"/>
    </source>
</evidence>
<evidence type="ECO:0000313" key="7">
    <source>
        <dbReference type="EMBL" id="GBF96105.1"/>
    </source>
</evidence>